<accession>X1KZY6</accession>
<dbReference type="AlphaFoldDB" id="X1KZY6"/>
<evidence type="ECO:0000259" key="1">
    <source>
        <dbReference type="Pfam" id="PF22725"/>
    </source>
</evidence>
<evidence type="ECO:0000313" key="2">
    <source>
        <dbReference type="EMBL" id="GAI12632.1"/>
    </source>
</evidence>
<dbReference type="InterPro" id="IPR052515">
    <property type="entry name" value="Gfo/Idh/MocA_Oxidoreductase"/>
</dbReference>
<dbReference type="Gene3D" id="3.30.360.10">
    <property type="entry name" value="Dihydrodipicolinate Reductase, domain 2"/>
    <property type="match status" value="1"/>
</dbReference>
<dbReference type="InterPro" id="IPR036291">
    <property type="entry name" value="NAD(P)-bd_dom_sf"/>
</dbReference>
<sequence length="270" mass="30656">AWMTVASLNAGKHTTCTVPMATTTEDCLAIVQARKKSGKVYMMMETAVYSREFLYAKELVDSGKLGEIQFLRGSHQQNMGLPGWPDYWYGFPPMHYATHAVSPLLCLAQKQAESVVCHGSGRIQEDYIKLYDSPFAIETAIIKLKDSNLACEVTRSLFNTIRQYRESFDVYGTKLSFEWEQVAGEDPVIYTGYEDAERVKVPDYGHLLPKEIAPFTGHGVYDEEHEHTSFIQGSGHGGSHPHLTHEFIRYIYPPRRIYFLHRLLSDACFG</sequence>
<organism evidence="2">
    <name type="scientific">marine sediment metagenome</name>
    <dbReference type="NCBI Taxonomy" id="412755"/>
    <lineage>
        <taxon>unclassified sequences</taxon>
        <taxon>metagenomes</taxon>
        <taxon>ecological metagenomes</taxon>
    </lineage>
</organism>
<dbReference type="InterPro" id="IPR055170">
    <property type="entry name" value="GFO_IDH_MocA-like_dom"/>
</dbReference>
<dbReference type="EMBL" id="BARV01009129">
    <property type="protein sequence ID" value="GAI12632.1"/>
    <property type="molecule type" value="Genomic_DNA"/>
</dbReference>
<dbReference type="PANTHER" id="PTHR43249">
    <property type="entry name" value="UDP-N-ACETYL-2-AMINO-2-DEOXY-D-GLUCURONATE OXIDASE"/>
    <property type="match status" value="1"/>
</dbReference>
<gene>
    <name evidence="2" type="ORF">S06H3_18120</name>
</gene>
<dbReference type="Gene3D" id="3.40.50.720">
    <property type="entry name" value="NAD(P)-binding Rossmann-like Domain"/>
    <property type="match status" value="1"/>
</dbReference>
<reference evidence="2" key="1">
    <citation type="journal article" date="2014" name="Front. Microbiol.">
        <title>High frequency of phylogenetically diverse reductive dehalogenase-homologous genes in deep subseafloor sedimentary metagenomes.</title>
        <authorList>
            <person name="Kawai M."/>
            <person name="Futagami T."/>
            <person name="Toyoda A."/>
            <person name="Takaki Y."/>
            <person name="Nishi S."/>
            <person name="Hori S."/>
            <person name="Arai W."/>
            <person name="Tsubouchi T."/>
            <person name="Morono Y."/>
            <person name="Uchiyama I."/>
            <person name="Ito T."/>
            <person name="Fujiyama A."/>
            <person name="Inagaki F."/>
            <person name="Takami H."/>
        </authorList>
    </citation>
    <scope>NUCLEOTIDE SEQUENCE</scope>
    <source>
        <strain evidence="2">Expedition CK06-06</strain>
    </source>
</reference>
<proteinExistence type="predicted"/>
<dbReference type="SUPFAM" id="SSF55347">
    <property type="entry name" value="Glyceraldehyde-3-phosphate dehydrogenase-like, C-terminal domain"/>
    <property type="match status" value="1"/>
</dbReference>
<protein>
    <recommendedName>
        <fullName evidence="1">GFO/IDH/MocA-like oxidoreductase domain-containing protein</fullName>
    </recommendedName>
</protein>
<dbReference type="SUPFAM" id="SSF51735">
    <property type="entry name" value="NAD(P)-binding Rossmann-fold domains"/>
    <property type="match status" value="1"/>
</dbReference>
<dbReference type="PANTHER" id="PTHR43249:SF1">
    <property type="entry name" value="D-GLUCOSIDE 3-DEHYDROGENASE"/>
    <property type="match status" value="1"/>
</dbReference>
<name>X1KZY6_9ZZZZ</name>
<feature type="domain" description="GFO/IDH/MocA-like oxidoreductase" evidence="1">
    <location>
        <begin position="53"/>
        <end position="177"/>
    </location>
</feature>
<dbReference type="Pfam" id="PF22725">
    <property type="entry name" value="GFO_IDH_MocA_C3"/>
    <property type="match status" value="1"/>
</dbReference>
<feature type="non-terminal residue" evidence="2">
    <location>
        <position position="1"/>
    </location>
</feature>
<comment type="caution">
    <text evidence="2">The sequence shown here is derived from an EMBL/GenBank/DDBJ whole genome shotgun (WGS) entry which is preliminary data.</text>
</comment>